<dbReference type="PANTHER" id="PTHR42778">
    <property type="entry name" value="2-AMINOETHYLPHOSPHONATE--PYRUVATE TRANSAMINASE"/>
    <property type="match status" value="1"/>
</dbReference>
<reference evidence="11 12" key="1">
    <citation type="submission" date="2019-09" db="EMBL/GenBank/DDBJ databases">
        <title>Genome sequence of Rhodovastum atsumiense, a diverse member of the Acetobacteraceae family of non-sulfur purple photosynthetic bacteria.</title>
        <authorList>
            <person name="Meyer T."/>
            <person name="Kyndt J."/>
        </authorList>
    </citation>
    <scope>NUCLEOTIDE SEQUENCE [LARGE SCALE GENOMIC DNA]</scope>
    <source>
        <strain evidence="11 12">DSM 21279</strain>
    </source>
</reference>
<dbReference type="PANTHER" id="PTHR42778:SF1">
    <property type="entry name" value="2-AMINOETHYLPHOSPHONATE--PYRUVATE TRANSAMINASE"/>
    <property type="match status" value="1"/>
</dbReference>
<comment type="similarity">
    <text evidence="7">Belongs to the class-V pyridoxal-phosphate-dependent aminotransferase family. PhnW subfamily.</text>
</comment>
<dbReference type="GO" id="GO:0047304">
    <property type="term" value="F:2-aminoethylphosphonate-pyruvate transaminase activity"/>
    <property type="evidence" value="ECO:0007669"/>
    <property type="project" value="UniProtKB-UniRule"/>
</dbReference>
<dbReference type="EMBL" id="VWPK01000011">
    <property type="protein sequence ID" value="KAA5612618.1"/>
    <property type="molecule type" value="Genomic_DNA"/>
</dbReference>
<evidence type="ECO:0000256" key="7">
    <source>
        <dbReference type="HAMAP-Rule" id="MF_01376"/>
    </source>
</evidence>
<dbReference type="NCBIfam" id="TIGR03301">
    <property type="entry name" value="PhnW-AepZ"/>
    <property type="match status" value="1"/>
</dbReference>
<dbReference type="InterPro" id="IPR012703">
    <property type="entry name" value="NH2EtPonate_pyrv_transaminase"/>
</dbReference>
<accession>A0A5M6IZ30</accession>
<evidence type="ECO:0000256" key="3">
    <source>
        <dbReference type="ARBA" id="ARBA00022679"/>
    </source>
</evidence>
<evidence type="ECO:0000256" key="1">
    <source>
        <dbReference type="ARBA" id="ARBA00001933"/>
    </source>
</evidence>
<dbReference type="InterPro" id="IPR015421">
    <property type="entry name" value="PyrdxlP-dep_Trfase_major"/>
</dbReference>
<feature type="modified residue" description="N6-(pyridoxal phosphate)lysine" evidence="7 9">
    <location>
        <position position="191"/>
    </location>
</feature>
<dbReference type="InterPro" id="IPR000192">
    <property type="entry name" value="Aminotrans_V_dom"/>
</dbReference>
<evidence type="ECO:0000313" key="11">
    <source>
        <dbReference type="EMBL" id="KAA5612618.1"/>
    </source>
</evidence>
<evidence type="ECO:0000256" key="4">
    <source>
        <dbReference type="ARBA" id="ARBA00022898"/>
    </source>
</evidence>
<dbReference type="NCBIfam" id="NF010006">
    <property type="entry name" value="PRK13479.1"/>
    <property type="match status" value="1"/>
</dbReference>
<feature type="binding site" evidence="8">
    <location>
        <position position="336"/>
    </location>
    <ligand>
        <name>substrate</name>
    </ligand>
</feature>
<dbReference type="SUPFAM" id="SSF53383">
    <property type="entry name" value="PLP-dependent transferases"/>
    <property type="match status" value="1"/>
</dbReference>
<evidence type="ECO:0000259" key="10">
    <source>
        <dbReference type="Pfam" id="PF00266"/>
    </source>
</evidence>
<comment type="subunit">
    <text evidence="7">Homodimer.</text>
</comment>
<dbReference type="Gene3D" id="3.40.640.10">
    <property type="entry name" value="Type I PLP-dependent aspartate aminotransferase-like (Major domain)"/>
    <property type="match status" value="1"/>
</dbReference>
<sequence>MPDPYLLTPGPLTTSAPVKQAMLRDWGSRDETFIAMNRRVRARLAELAGAEDTHVCVPVQGSGTFAVEAALGTLVPRTGRLLVLVNGAYGRRMVQIARVIGRDCRFLETAENEPVSPAALDRALDEDPDITHVAVVQCETTTGLLNPVEEVAAICARHGRALLIDAMSGFGALPLDARRTPFEAVMASANKCLEGVPGLGFVIVRQQALEAAAGNAHSLSLDLHAQWRGFEQNGQWRFTPPTHVLAALDRALDEHAEEGGVAGRGARYRRNLRVLLDGMAALGFVPLLPAALQAPIIVTFRMPADPRFAFDCFYEGLRRRGYVIYPGKLTVAESFRMGCIGRLDVAVMQGAVAAVANTLGEMGVRSGAPQRDGDSTP</sequence>
<dbReference type="InterPro" id="IPR015424">
    <property type="entry name" value="PyrdxlP-dep_Trfase"/>
</dbReference>
<dbReference type="RefSeq" id="WP_150040433.1">
    <property type="nucleotide sequence ID" value="NZ_OW485601.1"/>
</dbReference>
<evidence type="ECO:0000313" key="12">
    <source>
        <dbReference type="Proteomes" id="UP000325255"/>
    </source>
</evidence>
<protein>
    <recommendedName>
        <fullName evidence="7">2-aminoethylphosphonate--pyruvate transaminase</fullName>
        <ecNumber evidence="7">2.6.1.37</ecNumber>
    </recommendedName>
    <alternativeName>
        <fullName evidence="7">2-aminoethylphosphonate aminotransferase</fullName>
    </alternativeName>
    <alternativeName>
        <fullName evidence="7">AEP transaminase</fullName>
        <shortName evidence="7">AEPT</shortName>
    </alternativeName>
</protein>
<dbReference type="NCBIfam" id="TIGR02326">
    <property type="entry name" value="transamin_PhnW"/>
    <property type="match status" value="1"/>
</dbReference>
<evidence type="ECO:0000256" key="2">
    <source>
        <dbReference type="ARBA" id="ARBA00022576"/>
    </source>
</evidence>
<dbReference type="InterPro" id="IPR015422">
    <property type="entry name" value="PyrdxlP-dep_Trfase_small"/>
</dbReference>
<comment type="catalytic activity">
    <reaction evidence="6 7">
        <text>(2-aminoethyl)phosphonate + pyruvate = phosphonoacetaldehyde + L-alanine</text>
        <dbReference type="Rhea" id="RHEA:17021"/>
        <dbReference type="ChEBI" id="CHEBI:15361"/>
        <dbReference type="ChEBI" id="CHEBI:57418"/>
        <dbReference type="ChEBI" id="CHEBI:57972"/>
        <dbReference type="ChEBI" id="CHEBI:58383"/>
        <dbReference type="EC" id="2.6.1.37"/>
    </reaction>
</comment>
<name>A0A5M6IZ30_9PROT</name>
<keyword evidence="2 7" id="KW-0032">Aminotransferase</keyword>
<dbReference type="OrthoDB" id="9766472at2"/>
<dbReference type="PIRSF" id="PIRSF000524">
    <property type="entry name" value="SPT"/>
    <property type="match status" value="1"/>
</dbReference>
<dbReference type="Pfam" id="PF00266">
    <property type="entry name" value="Aminotran_5"/>
    <property type="match status" value="1"/>
</dbReference>
<dbReference type="Proteomes" id="UP000325255">
    <property type="component" value="Unassembled WGS sequence"/>
</dbReference>
<proteinExistence type="inferred from homology"/>
<evidence type="ECO:0000256" key="6">
    <source>
        <dbReference type="ARBA" id="ARBA00049460"/>
    </source>
</evidence>
<comment type="function">
    <text evidence="7">Involved in phosphonate degradation.</text>
</comment>
<keyword evidence="12" id="KW-1185">Reference proteome</keyword>
<dbReference type="GO" id="GO:0019700">
    <property type="term" value="P:organic phosphonate catabolic process"/>
    <property type="evidence" value="ECO:0007669"/>
    <property type="project" value="UniProtKB-UniRule"/>
</dbReference>
<evidence type="ECO:0000256" key="9">
    <source>
        <dbReference type="PIRSR" id="PIRSR000524-50"/>
    </source>
</evidence>
<gene>
    <name evidence="7" type="primary">phnW</name>
    <name evidence="11" type="ORF">F1189_09195</name>
</gene>
<evidence type="ECO:0000256" key="8">
    <source>
        <dbReference type="PIRSR" id="PIRSR000524-1"/>
    </source>
</evidence>
<keyword evidence="4 7" id="KW-0663">Pyridoxal phosphate</keyword>
<evidence type="ECO:0000256" key="5">
    <source>
        <dbReference type="ARBA" id="ARBA00023317"/>
    </source>
</evidence>
<dbReference type="HAMAP" id="MF_01376">
    <property type="entry name" value="PhnW_aminotrans_5"/>
    <property type="match status" value="1"/>
</dbReference>
<dbReference type="Gene3D" id="3.90.1150.10">
    <property type="entry name" value="Aspartate Aminotransferase, domain 1"/>
    <property type="match status" value="1"/>
</dbReference>
<dbReference type="InterPro" id="IPR024169">
    <property type="entry name" value="SP_NH2Trfase/AEP_transaminase"/>
</dbReference>
<comment type="caution">
    <text evidence="11">The sequence shown here is derived from an EMBL/GenBank/DDBJ whole genome shotgun (WGS) entry which is preliminary data.</text>
</comment>
<dbReference type="AlphaFoldDB" id="A0A5M6IZ30"/>
<keyword evidence="5 7" id="KW-0670">Pyruvate</keyword>
<comment type="cofactor">
    <cofactor evidence="1 7 9">
        <name>pyridoxal 5'-phosphate</name>
        <dbReference type="ChEBI" id="CHEBI:597326"/>
    </cofactor>
</comment>
<feature type="domain" description="Aminotransferase class V" evidence="10">
    <location>
        <begin position="28"/>
        <end position="301"/>
    </location>
</feature>
<dbReference type="EC" id="2.6.1.37" evidence="7"/>
<organism evidence="11 12">
    <name type="scientific">Rhodovastum atsumiense</name>
    <dbReference type="NCBI Taxonomy" id="504468"/>
    <lineage>
        <taxon>Bacteria</taxon>
        <taxon>Pseudomonadati</taxon>
        <taxon>Pseudomonadota</taxon>
        <taxon>Alphaproteobacteria</taxon>
        <taxon>Acetobacterales</taxon>
        <taxon>Acetobacteraceae</taxon>
        <taxon>Rhodovastum</taxon>
    </lineage>
</organism>
<keyword evidence="3 7" id="KW-0808">Transferase</keyword>